<dbReference type="AlphaFoldDB" id="A0A1T2KPA1"/>
<keyword evidence="2" id="KW-1185">Reference proteome</keyword>
<evidence type="ECO:0000313" key="2">
    <source>
        <dbReference type="Proteomes" id="UP000190896"/>
    </source>
</evidence>
<comment type="caution">
    <text evidence="1">The sequence shown here is derived from an EMBL/GenBank/DDBJ whole genome shotgun (WGS) entry which is preliminary data.</text>
</comment>
<dbReference type="OrthoDB" id="9812003at2"/>
<proteinExistence type="predicted"/>
<dbReference type="SUPFAM" id="SSF48452">
    <property type="entry name" value="TPR-like"/>
    <property type="match status" value="1"/>
</dbReference>
<dbReference type="Proteomes" id="UP000190896">
    <property type="component" value="Unassembled WGS sequence"/>
</dbReference>
<dbReference type="InterPro" id="IPR011990">
    <property type="entry name" value="TPR-like_helical_dom_sf"/>
</dbReference>
<accession>A0A1T2KPA1</accession>
<protein>
    <recommendedName>
        <fullName evidence="3">Tetratricopeptide repeat protein</fullName>
    </recommendedName>
</protein>
<dbReference type="RefSeq" id="WP_078488250.1">
    <property type="nucleotide sequence ID" value="NZ_MPRJ01000108.1"/>
</dbReference>
<sequence length="175" mass="19939">MDMLDFEEGALYFDEPLQAEAKRCLDNAAEEYGEESAEQLLMRAYFLEPEHPMVLVALYRYFYYQHRLEDALMVADRVLKVFAHRLEIPEDWNELNEMEIGGGVLISMTMIRFYMLALKGAGFLELRLGLYESALARLNKVVELDSNDRLGARALIEVVQEALSSDAGPEVAVHG</sequence>
<organism evidence="1 2">
    <name type="scientific">Solemya velesiana gill symbiont</name>
    <dbReference type="NCBI Taxonomy" id="1918948"/>
    <lineage>
        <taxon>Bacteria</taxon>
        <taxon>Pseudomonadati</taxon>
        <taxon>Pseudomonadota</taxon>
        <taxon>Gammaproteobacteria</taxon>
        <taxon>sulfur-oxidizing symbionts</taxon>
    </lineage>
</organism>
<evidence type="ECO:0008006" key="3">
    <source>
        <dbReference type="Google" id="ProtNLM"/>
    </source>
</evidence>
<dbReference type="Gene3D" id="1.25.40.10">
    <property type="entry name" value="Tetratricopeptide repeat domain"/>
    <property type="match status" value="1"/>
</dbReference>
<name>A0A1T2KPA1_9GAMM</name>
<evidence type="ECO:0000313" key="1">
    <source>
        <dbReference type="EMBL" id="OOZ34510.1"/>
    </source>
</evidence>
<reference evidence="1 2" key="1">
    <citation type="submission" date="2016-11" db="EMBL/GenBank/DDBJ databases">
        <title>Mixed transmission modes and dynamic genome evolution in an obligate animal-bacterial symbiosis.</title>
        <authorList>
            <person name="Russell S.L."/>
            <person name="Corbett-Detig R.B."/>
            <person name="Cavanaugh C.M."/>
        </authorList>
    </citation>
    <scope>NUCLEOTIDE SEQUENCE [LARGE SCALE GENOMIC DNA]</scope>
    <source>
        <strain evidence="1">Se-Cadez</strain>
    </source>
</reference>
<gene>
    <name evidence="1" type="ORF">BOW51_12050</name>
</gene>
<dbReference type="EMBL" id="MPRJ01000108">
    <property type="protein sequence ID" value="OOZ34510.1"/>
    <property type="molecule type" value="Genomic_DNA"/>
</dbReference>